<dbReference type="Proteomes" id="UP001501079">
    <property type="component" value="Unassembled WGS sequence"/>
</dbReference>
<evidence type="ECO:0000256" key="3">
    <source>
        <dbReference type="ARBA" id="ARBA00022989"/>
    </source>
</evidence>
<evidence type="ECO:0000256" key="1">
    <source>
        <dbReference type="ARBA" id="ARBA00004651"/>
    </source>
</evidence>
<dbReference type="Gene3D" id="1.20.1250.20">
    <property type="entry name" value="MFS general substrate transporter like domains"/>
    <property type="match status" value="2"/>
</dbReference>
<gene>
    <name evidence="7" type="ORF">GCM10022287_00130</name>
</gene>
<feature type="transmembrane region" description="Helical" evidence="5">
    <location>
        <begin position="77"/>
        <end position="98"/>
    </location>
</feature>
<feature type="transmembrane region" description="Helical" evidence="5">
    <location>
        <begin position="383"/>
        <end position="406"/>
    </location>
</feature>
<evidence type="ECO:0000313" key="8">
    <source>
        <dbReference type="Proteomes" id="UP001501079"/>
    </source>
</evidence>
<evidence type="ECO:0000256" key="2">
    <source>
        <dbReference type="ARBA" id="ARBA00022692"/>
    </source>
</evidence>
<proteinExistence type="predicted"/>
<sequence length="435" mass="45233">MSEPTPAPPAAPLPSPAGGVATGLTNLAQLPTGARARLMGSLLGGYLFLFATYAGVIAIILPQQVSLIDPARKVENLAIITSASAAATLFAQPIVGALSDRTRSRLGRRSPWILFGGIGGGIVTIAMQFSHTVFWIALLWVVAQVLLNAFQGPVSATIADRVDEKGRATASAFTGVGTALGATLGVIVAGHVLANLGIAYSLFGVLVIVASVLFVLINPDRTAAPADIAPFRWGAFFKGFWVSPRKHPDYAWAFGGRFFMVLGTQGVSNYQFYILTDYLHLSPLKAGSIAGILSICSLITTVVGTLVFGRISDLLRRRKVFVFFASVVVAFGVLIPVAFPVVPAMIASSLIMGIGSGAYTAVDFAVMVDVLPSQGDAGKDLGVLNVASNVPQAIVGVVAAALLGIFGGNYASIFVFAAVSVVVSSLLIFPIKSVR</sequence>
<feature type="transmembrane region" description="Helical" evidence="5">
    <location>
        <begin position="198"/>
        <end position="217"/>
    </location>
</feature>
<feature type="domain" description="Major facilitator superfamily (MFS) profile" evidence="6">
    <location>
        <begin position="37"/>
        <end position="435"/>
    </location>
</feature>
<dbReference type="Pfam" id="PF07690">
    <property type="entry name" value="MFS_1"/>
    <property type="match status" value="1"/>
</dbReference>
<feature type="transmembrane region" description="Helical" evidence="5">
    <location>
        <begin position="45"/>
        <end position="65"/>
    </location>
</feature>
<keyword evidence="4 5" id="KW-0472">Membrane</keyword>
<comment type="subcellular location">
    <subcellularLocation>
        <location evidence="1">Cell membrane</location>
        <topology evidence="1">Multi-pass membrane protein</topology>
    </subcellularLocation>
</comment>
<feature type="transmembrane region" description="Helical" evidence="5">
    <location>
        <begin position="345"/>
        <end position="371"/>
    </location>
</feature>
<dbReference type="InterPro" id="IPR011701">
    <property type="entry name" value="MFS"/>
</dbReference>
<organism evidence="7 8">
    <name type="scientific">Gryllotalpicola koreensis</name>
    <dbReference type="NCBI Taxonomy" id="993086"/>
    <lineage>
        <taxon>Bacteria</taxon>
        <taxon>Bacillati</taxon>
        <taxon>Actinomycetota</taxon>
        <taxon>Actinomycetes</taxon>
        <taxon>Micrococcales</taxon>
        <taxon>Microbacteriaceae</taxon>
        <taxon>Gryllotalpicola</taxon>
    </lineage>
</organism>
<dbReference type="InterPro" id="IPR020846">
    <property type="entry name" value="MFS_dom"/>
</dbReference>
<evidence type="ECO:0000256" key="5">
    <source>
        <dbReference type="SAM" id="Phobius"/>
    </source>
</evidence>
<feature type="transmembrane region" description="Helical" evidence="5">
    <location>
        <begin position="288"/>
        <end position="308"/>
    </location>
</feature>
<dbReference type="InterPro" id="IPR036259">
    <property type="entry name" value="MFS_trans_sf"/>
</dbReference>
<feature type="transmembrane region" description="Helical" evidence="5">
    <location>
        <begin position="250"/>
        <end position="268"/>
    </location>
</feature>
<keyword evidence="8" id="KW-1185">Reference proteome</keyword>
<reference evidence="8" key="1">
    <citation type="journal article" date="2019" name="Int. J. Syst. Evol. Microbiol.">
        <title>The Global Catalogue of Microorganisms (GCM) 10K type strain sequencing project: providing services to taxonomists for standard genome sequencing and annotation.</title>
        <authorList>
            <consortium name="The Broad Institute Genomics Platform"/>
            <consortium name="The Broad Institute Genome Sequencing Center for Infectious Disease"/>
            <person name="Wu L."/>
            <person name="Ma J."/>
        </authorList>
    </citation>
    <scope>NUCLEOTIDE SEQUENCE [LARGE SCALE GENOMIC DNA]</scope>
    <source>
        <strain evidence="8">JCM 17591</strain>
    </source>
</reference>
<name>A0ABP7ZP94_9MICO</name>
<dbReference type="RefSeq" id="WP_344751185.1">
    <property type="nucleotide sequence ID" value="NZ_BAABBW010000001.1"/>
</dbReference>
<dbReference type="PROSITE" id="PS50850">
    <property type="entry name" value="MFS"/>
    <property type="match status" value="1"/>
</dbReference>
<protein>
    <submittedName>
        <fullName evidence="7">MFS transporter</fullName>
    </submittedName>
</protein>
<keyword evidence="3 5" id="KW-1133">Transmembrane helix</keyword>
<evidence type="ECO:0000313" key="7">
    <source>
        <dbReference type="EMBL" id="GAA4167118.1"/>
    </source>
</evidence>
<feature type="transmembrane region" description="Helical" evidence="5">
    <location>
        <begin position="412"/>
        <end position="431"/>
    </location>
</feature>
<dbReference type="PANTHER" id="PTHR23528:SF1">
    <property type="entry name" value="MAJOR FACILITATOR SUPERFAMILY (MFS) PROFILE DOMAIN-CONTAINING PROTEIN"/>
    <property type="match status" value="1"/>
</dbReference>
<evidence type="ECO:0000256" key="4">
    <source>
        <dbReference type="ARBA" id="ARBA00023136"/>
    </source>
</evidence>
<feature type="transmembrane region" description="Helical" evidence="5">
    <location>
        <begin position="110"/>
        <end position="127"/>
    </location>
</feature>
<dbReference type="SUPFAM" id="SSF103473">
    <property type="entry name" value="MFS general substrate transporter"/>
    <property type="match status" value="1"/>
</dbReference>
<feature type="transmembrane region" description="Helical" evidence="5">
    <location>
        <begin position="170"/>
        <end position="192"/>
    </location>
</feature>
<dbReference type="PANTHER" id="PTHR23528">
    <property type="match status" value="1"/>
</dbReference>
<feature type="transmembrane region" description="Helical" evidence="5">
    <location>
        <begin position="320"/>
        <end position="339"/>
    </location>
</feature>
<dbReference type="EMBL" id="BAABBW010000001">
    <property type="protein sequence ID" value="GAA4167118.1"/>
    <property type="molecule type" value="Genomic_DNA"/>
</dbReference>
<keyword evidence="2 5" id="KW-0812">Transmembrane</keyword>
<evidence type="ECO:0000259" key="6">
    <source>
        <dbReference type="PROSITE" id="PS50850"/>
    </source>
</evidence>
<comment type="caution">
    <text evidence="7">The sequence shown here is derived from an EMBL/GenBank/DDBJ whole genome shotgun (WGS) entry which is preliminary data.</text>
</comment>
<feature type="transmembrane region" description="Helical" evidence="5">
    <location>
        <begin position="133"/>
        <end position="150"/>
    </location>
</feature>
<accession>A0ABP7ZP94</accession>